<proteinExistence type="predicted"/>
<evidence type="ECO:0000313" key="2">
    <source>
        <dbReference type="Ensembl" id="ENSNMLP00000033442.1"/>
    </source>
</evidence>
<keyword evidence="3" id="KW-1185">Reference proteome</keyword>
<evidence type="ECO:0000256" key="1">
    <source>
        <dbReference type="SAM" id="MobiDB-lite"/>
    </source>
</evidence>
<dbReference type="Ensembl" id="ENSNMLT00000037256.1">
    <property type="protein sequence ID" value="ENSNMLP00000033442.1"/>
    <property type="gene ID" value="ENSNMLG00000020886.1"/>
</dbReference>
<organism evidence="2 3">
    <name type="scientific">Neogobius melanostomus</name>
    <name type="common">round goby</name>
    <dbReference type="NCBI Taxonomy" id="47308"/>
    <lineage>
        <taxon>Eukaryota</taxon>
        <taxon>Metazoa</taxon>
        <taxon>Chordata</taxon>
        <taxon>Craniata</taxon>
        <taxon>Vertebrata</taxon>
        <taxon>Euteleostomi</taxon>
        <taxon>Actinopterygii</taxon>
        <taxon>Neopterygii</taxon>
        <taxon>Teleostei</taxon>
        <taxon>Neoteleostei</taxon>
        <taxon>Acanthomorphata</taxon>
        <taxon>Gobiaria</taxon>
        <taxon>Gobiiformes</taxon>
        <taxon>Gobioidei</taxon>
        <taxon>Gobiidae</taxon>
        <taxon>Benthophilinae</taxon>
        <taxon>Neogobiini</taxon>
        <taxon>Neogobius</taxon>
    </lineage>
</organism>
<reference evidence="2" key="2">
    <citation type="submission" date="2025-09" db="UniProtKB">
        <authorList>
            <consortium name="Ensembl"/>
        </authorList>
    </citation>
    <scope>IDENTIFICATION</scope>
</reference>
<evidence type="ECO:0000313" key="3">
    <source>
        <dbReference type="Proteomes" id="UP000694523"/>
    </source>
</evidence>
<protein>
    <submittedName>
        <fullName evidence="2">Uncharacterized protein</fullName>
    </submittedName>
</protein>
<name>A0A8C6UG57_9GOBI</name>
<dbReference type="Proteomes" id="UP000694523">
    <property type="component" value="Unplaced"/>
</dbReference>
<accession>A0A8C6UG57</accession>
<sequence length="90" mass="9890">MEVAGYYDEGSFAFHGRDSIITPISGSHWRVGDSMTELGFEERERAIDFGAYLDSALHYPAGHTGAGTGGHLPRLFGREQNQKSGRFAKL</sequence>
<feature type="region of interest" description="Disordered" evidence="1">
    <location>
        <begin position="64"/>
        <end position="90"/>
    </location>
</feature>
<reference evidence="2" key="1">
    <citation type="submission" date="2025-08" db="UniProtKB">
        <authorList>
            <consortium name="Ensembl"/>
        </authorList>
    </citation>
    <scope>IDENTIFICATION</scope>
</reference>
<dbReference type="AlphaFoldDB" id="A0A8C6UG57"/>